<dbReference type="PANTHER" id="PTHR42648:SF28">
    <property type="entry name" value="TRANSPOSON-ENCODED PROTEIN WITH RIBONUCLEASE H-LIKE AND RETROVIRUS ZINC FINGER-LIKE DOMAINS"/>
    <property type="match status" value="1"/>
</dbReference>
<feature type="domain" description="Integrase catalytic" evidence="5">
    <location>
        <begin position="381"/>
        <end position="557"/>
    </location>
</feature>
<dbReference type="SUPFAM" id="SSF56672">
    <property type="entry name" value="DNA/RNA polymerases"/>
    <property type="match status" value="1"/>
</dbReference>
<evidence type="ECO:0000259" key="5">
    <source>
        <dbReference type="PROSITE" id="PS50994"/>
    </source>
</evidence>
<dbReference type="InterPro" id="IPR013103">
    <property type="entry name" value="RVT_2"/>
</dbReference>
<dbReference type="InterPro" id="IPR054722">
    <property type="entry name" value="PolX-like_BBD"/>
</dbReference>
<evidence type="ECO:0000256" key="4">
    <source>
        <dbReference type="ARBA" id="ARBA00022801"/>
    </source>
</evidence>
<dbReference type="Pfam" id="PF07727">
    <property type="entry name" value="RVT_2"/>
    <property type="match status" value="1"/>
</dbReference>
<dbReference type="CDD" id="cd09272">
    <property type="entry name" value="RNase_HI_RT_Ty1"/>
    <property type="match status" value="1"/>
</dbReference>
<dbReference type="GO" id="GO:0004190">
    <property type="term" value="F:aspartic-type endopeptidase activity"/>
    <property type="evidence" value="ECO:0007669"/>
    <property type="project" value="UniProtKB-KW"/>
</dbReference>
<dbReference type="GO" id="GO:0015074">
    <property type="term" value="P:DNA integration"/>
    <property type="evidence" value="ECO:0007669"/>
    <property type="project" value="InterPro"/>
</dbReference>
<keyword evidence="4" id="KW-0378">Hydrolase</keyword>
<dbReference type="Pfam" id="PF13976">
    <property type="entry name" value="gag_pre-integrs"/>
    <property type="match status" value="1"/>
</dbReference>
<dbReference type="InterPro" id="IPR039537">
    <property type="entry name" value="Retrotran_Ty1/copia-like"/>
</dbReference>
<dbReference type="InterPro" id="IPR001584">
    <property type="entry name" value="Integrase_cat-core"/>
</dbReference>
<reference evidence="6 7" key="1">
    <citation type="journal article" date="2019" name="G3 (Bethesda)">
        <title>Sequencing of a Wild Apple (Malus baccata) Genome Unravels the Differences Between Cultivated and Wild Apple Species Regarding Disease Resistance and Cold Tolerance.</title>
        <authorList>
            <person name="Chen X."/>
        </authorList>
    </citation>
    <scope>NUCLEOTIDE SEQUENCE [LARGE SCALE GENOMIC DNA]</scope>
    <source>
        <strain evidence="7">cv. Shandingzi</strain>
        <tissue evidence="6">Leaves</tissue>
    </source>
</reference>
<dbReference type="EMBL" id="VIEB01000032">
    <property type="protein sequence ID" value="TQE11153.1"/>
    <property type="molecule type" value="Genomic_DNA"/>
</dbReference>
<dbReference type="PROSITE" id="PS50994">
    <property type="entry name" value="INTEGRASE"/>
    <property type="match status" value="1"/>
</dbReference>
<dbReference type="AlphaFoldDB" id="A0A540NKK7"/>
<dbReference type="InterPro" id="IPR043502">
    <property type="entry name" value="DNA/RNA_pol_sf"/>
</dbReference>
<dbReference type="Pfam" id="PF22936">
    <property type="entry name" value="Pol_BBD"/>
    <property type="match status" value="1"/>
</dbReference>
<dbReference type="InterPro" id="IPR012337">
    <property type="entry name" value="RNaseH-like_sf"/>
</dbReference>
<dbReference type="PANTHER" id="PTHR42648">
    <property type="entry name" value="TRANSPOSASE, PUTATIVE-RELATED"/>
    <property type="match status" value="1"/>
</dbReference>
<dbReference type="GO" id="GO:0006508">
    <property type="term" value="P:proteolysis"/>
    <property type="evidence" value="ECO:0007669"/>
    <property type="project" value="UniProtKB-KW"/>
</dbReference>
<keyword evidence="1" id="KW-0645">Protease</keyword>
<proteinExistence type="predicted"/>
<dbReference type="Pfam" id="PF00665">
    <property type="entry name" value="rve"/>
    <property type="match status" value="1"/>
</dbReference>
<dbReference type="SUPFAM" id="SSF57756">
    <property type="entry name" value="Retrovirus zinc finger-like domains"/>
    <property type="match status" value="1"/>
</dbReference>
<dbReference type="Pfam" id="PF14223">
    <property type="entry name" value="Retrotran_gag_2"/>
    <property type="match status" value="1"/>
</dbReference>
<dbReference type="SUPFAM" id="SSF53098">
    <property type="entry name" value="Ribonuclease H-like"/>
    <property type="match status" value="1"/>
</dbReference>
<evidence type="ECO:0000313" key="6">
    <source>
        <dbReference type="EMBL" id="TQE11153.1"/>
    </source>
</evidence>
<evidence type="ECO:0000313" key="7">
    <source>
        <dbReference type="Proteomes" id="UP000315295"/>
    </source>
</evidence>
<dbReference type="GO" id="GO:0003676">
    <property type="term" value="F:nucleic acid binding"/>
    <property type="evidence" value="ECO:0007669"/>
    <property type="project" value="InterPro"/>
</dbReference>
<dbReference type="Pfam" id="PF25597">
    <property type="entry name" value="SH3_retrovirus"/>
    <property type="match status" value="1"/>
</dbReference>
<dbReference type="InterPro" id="IPR036397">
    <property type="entry name" value="RNaseH_sf"/>
</dbReference>
<dbReference type="Proteomes" id="UP000315295">
    <property type="component" value="Unassembled WGS sequence"/>
</dbReference>
<dbReference type="InterPro" id="IPR036875">
    <property type="entry name" value="Znf_CCHC_sf"/>
</dbReference>
<organism evidence="6 7">
    <name type="scientific">Malus baccata</name>
    <name type="common">Siberian crab apple</name>
    <name type="synonym">Pyrus baccata</name>
    <dbReference type="NCBI Taxonomy" id="106549"/>
    <lineage>
        <taxon>Eukaryota</taxon>
        <taxon>Viridiplantae</taxon>
        <taxon>Streptophyta</taxon>
        <taxon>Embryophyta</taxon>
        <taxon>Tracheophyta</taxon>
        <taxon>Spermatophyta</taxon>
        <taxon>Magnoliopsida</taxon>
        <taxon>eudicotyledons</taxon>
        <taxon>Gunneridae</taxon>
        <taxon>Pentapetalae</taxon>
        <taxon>rosids</taxon>
        <taxon>fabids</taxon>
        <taxon>Rosales</taxon>
        <taxon>Rosaceae</taxon>
        <taxon>Amygdaloideae</taxon>
        <taxon>Maleae</taxon>
        <taxon>Malus</taxon>
    </lineage>
</organism>
<keyword evidence="7" id="KW-1185">Reference proteome</keyword>
<gene>
    <name evidence="6" type="ORF">C1H46_003159</name>
</gene>
<dbReference type="InterPro" id="IPR057670">
    <property type="entry name" value="SH3_retrovirus"/>
</dbReference>
<keyword evidence="2" id="KW-0479">Metal-binding</keyword>
<dbReference type="Gene3D" id="3.30.420.10">
    <property type="entry name" value="Ribonuclease H-like superfamily/Ribonuclease H"/>
    <property type="match status" value="1"/>
</dbReference>
<evidence type="ECO:0000256" key="2">
    <source>
        <dbReference type="ARBA" id="ARBA00022723"/>
    </source>
</evidence>
<comment type="caution">
    <text evidence="6">The sequence shown here is derived from an EMBL/GenBank/DDBJ whole genome shotgun (WGS) entry which is preliminary data.</text>
</comment>
<evidence type="ECO:0000256" key="1">
    <source>
        <dbReference type="ARBA" id="ARBA00022670"/>
    </source>
</evidence>
<dbReference type="STRING" id="106549.A0A540NKK7"/>
<accession>A0A540NKK7</accession>
<protein>
    <recommendedName>
        <fullName evidence="5">Integrase catalytic domain-containing protein</fullName>
    </recommendedName>
</protein>
<dbReference type="GO" id="GO:0008270">
    <property type="term" value="F:zinc ion binding"/>
    <property type="evidence" value="ECO:0007669"/>
    <property type="project" value="InterPro"/>
</dbReference>
<evidence type="ECO:0000256" key="3">
    <source>
        <dbReference type="ARBA" id="ARBA00022750"/>
    </source>
</evidence>
<dbReference type="InterPro" id="IPR025724">
    <property type="entry name" value="GAG-pre-integrase_dom"/>
</dbReference>
<sequence length="1259" mass="143698">MSVLTTYKIEGNASIRDHIMKMSDAAEKLNSMEVNIGEKQLVFMILQALPAKYSQLKVSYNTQDKTWTVDELIAQCVQEETRQRQEKRRETDDVNLVHAGNQETNIASGKVSKFSNHANKSAKSAKYSKPSKSNKLNVKDVTKIRCHHCKLKGHYRKDCETFKDWLRSKGRTNVYVCVESNLIEIPANSWWFDTGCSVHITNTLHGFEKQKHTYKDSYNVFVGNGTKVGVEAIGVVKLKMKSGFVLHLQDVLYVPDMRRSLISASKLVKQGFGFLCDDSCIKFFQKNKINSLLWTAILHDELWEIDYIFEKPSLVLSTTAKRMHESESSYSLWHKRLGHISKERVLQLAKANLIPALDFKNAKECVDCVKGKLTNIRNFEAKRSKNLLEIVHTDVCGPFPVKTICGNSYFVNFIDDFSRYGSTFLISEKSAVLECFKIFKTEVEMQLNRQIKIVRSDRGGEYFGRYTEAGQQKGSFAIYLQQQGIVAQYTTPGTPQQNGVSERRNRTLIGMVRSMISRSKLPSFLWGEALKTANYILNRVPTKSVKGTPFEVWTGRQPSFGHFHVWGCKSEGRFYNPNERKLDARTTTCYFIGYSEKSKGYKFYCPQAYSRIQETNNAVFIEDQDVADMVAEPFEFEELAQTNDDAATNDCLQIPIFSNIPSAIRDEDTEMTENEMQPVAEDNPASMSEEIQELNYQPVQQPVRHSTRVKKPTLSNDYVYLQEHEFDLGDIDDPLTYSQAMTSPQAVLWKKAMEEELESMSKNNVWTLVESDSKTKPIGCKWVYKTKRDAQGRIERYKARLVAKGFTQKEGVDFSDTFSPVSSKDSMRIVMALTAYFDLELHQMDVKTAFLNGELEETIHMKQPPGFIERGKDSLVCKLNKSIYGLKQASRQWYIKFDKVVTAHGFTENKLDDCIYSKFKGTKFIFLVLYVDDILIASSNLQLLHETKTMLSSNFEMKDLGEAHYVLGIEIIRDRAKKFLGLSQKGYIERVLIRFNMEDCNGADVPVNKGDKFTRDQCPKSELEKRKMSSKPYASLVGSLMYANICTRPDLAFIVGMLGRFQSNPGEAHWMAAKKALRYLQRTKGFMLVYGGAKELEVIGFTESDLAGDLDERKSTGGYVFMFNEGAISWRSAKQTMISTSTMEAEFVACFEGMKQAVWLKNFVSELKLVDSIQRPVKMFCDNNSAVFFSKNNKRTSASRLMDVKFLKVREKVKQGAIVVEHLTTDLMIADPLTKALPNGIFKTHVTRMGVLEAFEKWE</sequence>
<name>A0A540NKK7_MALBA</name>
<keyword evidence="3" id="KW-0064">Aspartyl protease</keyword>